<dbReference type="Proteomes" id="UP000467428">
    <property type="component" value="Chromosome"/>
</dbReference>
<dbReference type="KEGG" id="marz:MARA_29900"/>
<accession>A0A7I7RY15</accession>
<name>A0A7I7RY15_9MYCO</name>
<dbReference type="AlphaFoldDB" id="A0A7I7RY15"/>
<protein>
    <recommendedName>
        <fullName evidence="4">Hemophore-related protein</fullName>
    </recommendedName>
</protein>
<geneLocation type="plasmid" evidence="3">
    <name>pjcm18538 dna</name>
</geneLocation>
<evidence type="ECO:0008006" key="4">
    <source>
        <dbReference type="Google" id="ProtNLM"/>
    </source>
</evidence>
<sequence>MRIATKALIASGGVAAALLGTAGMASAAPDTEAIVNTTCTYPQIIAAVNAQDPAVAQQITSDRQAVGVLQGFVAANPQQRRGLIAQAQMFPQLTQYTGLINNVAGTCNNF</sequence>
<feature type="signal peptide" evidence="1">
    <location>
        <begin position="1"/>
        <end position="27"/>
    </location>
</feature>
<evidence type="ECO:0000256" key="1">
    <source>
        <dbReference type="SAM" id="SignalP"/>
    </source>
</evidence>
<organism evidence="2 3">
    <name type="scientific">Mycolicibacterium arabiense</name>
    <dbReference type="NCBI Taxonomy" id="1286181"/>
    <lineage>
        <taxon>Bacteria</taxon>
        <taxon>Bacillati</taxon>
        <taxon>Actinomycetota</taxon>
        <taxon>Actinomycetes</taxon>
        <taxon>Mycobacteriales</taxon>
        <taxon>Mycobacteriaceae</taxon>
        <taxon>Mycolicibacterium</taxon>
    </lineage>
</organism>
<feature type="chain" id="PRO_5029672845" description="Hemophore-related protein" evidence="1">
    <location>
        <begin position="28"/>
        <end position="110"/>
    </location>
</feature>
<keyword evidence="1" id="KW-0732">Signal</keyword>
<proteinExistence type="predicted"/>
<dbReference type="InterPro" id="IPR032407">
    <property type="entry name" value="MHB"/>
</dbReference>
<dbReference type="EMBL" id="AP022593">
    <property type="protein sequence ID" value="BBY49522.1"/>
    <property type="molecule type" value="Genomic_DNA"/>
</dbReference>
<reference evidence="2 3" key="1">
    <citation type="journal article" date="2019" name="Emerg. Microbes Infect.">
        <title>Comprehensive subspecies identification of 175 nontuberculous mycobacteria species based on 7547 genomic profiles.</title>
        <authorList>
            <person name="Matsumoto Y."/>
            <person name="Kinjo T."/>
            <person name="Motooka D."/>
            <person name="Nabeya D."/>
            <person name="Jung N."/>
            <person name="Uechi K."/>
            <person name="Horii T."/>
            <person name="Iida T."/>
            <person name="Fujita J."/>
            <person name="Nakamura S."/>
        </authorList>
    </citation>
    <scope>NUCLEOTIDE SEQUENCE [LARGE SCALE GENOMIC DNA]</scope>
    <source>
        <strain evidence="2 3">JCM 18538</strain>
    </source>
</reference>
<dbReference type="RefSeq" id="WP_163919147.1">
    <property type="nucleotide sequence ID" value="NZ_AP022593.1"/>
</dbReference>
<evidence type="ECO:0000313" key="2">
    <source>
        <dbReference type="EMBL" id="BBY49522.1"/>
    </source>
</evidence>
<gene>
    <name evidence="2" type="ORF">MARA_29900</name>
</gene>
<keyword evidence="3" id="KW-1185">Reference proteome</keyword>
<dbReference type="NCBIfam" id="TIGR04529">
    <property type="entry name" value="MTB_hemophore"/>
    <property type="match status" value="1"/>
</dbReference>
<dbReference type="GO" id="GO:0020037">
    <property type="term" value="F:heme binding"/>
    <property type="evidence" value="ECO:0007669"/>
    <property type="project" value="InterPro"/>
</dbReference>
<evidence type="ECO:0000313" key="3">
    <source>
        <dbReference type="Proteomes" id="UP000467428"/>
    </source>
</evidence>